<feature type="non-terminal residue" evidence="1">
    <location>
        <position position="250"/>
    </location>
</feature>
<comment type="caution">
    <text evidence="1">The sequence shown here is derived from an EMBL/GenBank/DDBJ whole genome shotgun (WGS) entry which is preliminary data.</text>
</comment>
<dbReference type="Proteomes" id="UP000475862">
    <property type="component" value="Unassembled WGS sequence"/>
</dbReference>
<dbReference type="EMBL" id="VYZN01000002">
    <property type="protein sequence ID" value="KAE9544319.1"/>
    <property type="molecule type" value="Genomic_DNA"/>
</dbReference>
<proteinExistence type="predicted"/>
<evidence type="ECO:0000313" key="1">
    <source>
        <dbReference type="EMBL" id="KAE9544319.1"/>
    </source>
</evidence>
<reference evidence="1 2" key="1">
    <citation type="submission" date="2019-08" db="EMBL/GenBank/DDBJ databases">
        <title>The genome of the soybean aphid Biotype 1, its phylome, world population structure and adaptation to the North American continent.</title>
        <authorList>
            <person name="Giordano R."/>
            <person name="Donthu R.K."/>
            <person name="Hernandez A.G."/>
            <person name="Wright C.L."/>
            <person name="Zimin A.V."/>
        </authorList>
    </citation>
    <scope>NUCLEOTIDE SEQUENCE [LARGE SCALE GENOMIC DNA]</scope>
    <source>
        <tissue evidence="1">Whole aphids</tissue>
    </source>
</reference>
<gene>
    <name evidence="1" type="ORF">AGLY_001498</name>
</gene>
<keyword evidence="2" id="KW-1185">Reference proteome</keyword>
<sequence length="250" mass="28795">MEVKSKKFQTVFRSVEKSYKKSDEKMRIFRQNHIIRLFSDVLNSSMTESISTPLVNSCSVNSKCFKRSVLEVFENLAKTSIISGFISIRSRLTVHYQLPTKDLVLCPGTPGTLCAHAYGYVTIAYSEQKKEKQSLAFRLKIVSEFSDSVYKYYIIHPNENHPNEGVLSYSARYSNLSSFLDSERSDECIDFTIGGFRWQSEYPWCIIEVKSKKLPVVFKKNIFLYSIVTQKRIIVNACYLNTNTVTFSVL</sequence>
<dbReference type="AlphaFoldDB" id="A0A6G0U6S8"/>
<protein>
    <submittedName>
        <fullName evidence="1">Uncharacterized protein</fullName>
    </submittedName>
</protein>
<evidence type="ECO:0000313" key="2">
    <source>
        <dbReference type="Proteomes" id="UP000475862"/>
    </source>
</evidence>
<organism evidence="1 2">
    <name type="scientific">Aphis glycines</name>
    <name type="common">Soybean aphid</name>
    <dbReference type="NCBI Taxonomy" id="307491"/>
    <lineage>
        <taxon>Eukaryota</taxon>
        <taxon>Metazoa</taxon>
        <taxon>Ecdysozoa</taxon>
        <taxon>Arthropoda</taxon>
        <taxon>Hexapoda</taxon>
        <taxon>Insecta</taxon>
        <taxon>Pterygota</taxon>
        <taxon>Neoptera</taxon>
        <taxon>Paraneoptera</taxon>
        <taxon>Hemiptera</taxon>
        <taxon>Sternorrhyncha</taxon>
        <taxon>Aphidomorpha</taxon>
        <taxon>Aphidoidea</taxon>
        <taxon>Aphididae</taxon>
        <taxon>Aphidini</taxon>
        <taxon>Aphis</taxon>
        <taxon>Aphis</taxon>
    </lineage>
</organism>
<name>A0A6G0U6S8_APHGL</name>
<accession>A0A6G0U6S8</accession>